<dbReference type="RefSeq" id="YP_009118941.1">
    <property type="nucleotide sequence ID" value="NC_025425.1"/>
</dbReference>
<organism evidence="1 2">
    <name type="scientific">Enterobacteria phage GEC-3S</name>
    <dbReference type="NCBI Taxonomy" id="1222338"/>
    <lineage>
        <taxon>Viruses</taxon>
        <taxon>Duplodnaviria</taxon>
        <taxon>Heunggongvirae</taxon>
        <taxon>Uroviricota</taxon>
        <taxon>Caudoviricetes</taxon>
        <taxon>Pantevenvirales</taxon>
        <taxon>Straboviridae</taxon>
        <taxon>Krischvirus</taxon>
        <taxon>Krischvirus gec3s</taxon>
    </lineage>
</organism>
<evidence type="ECO:0000313" key="2">
    <source>
        <dbReference type="Proteomes" id="UP000203896"/>
    </source>
</evidence>
<dbReference type="Proteomes" id="UP000203896">
    <property type="component" value="Segment"/>
</dbReference>
<gene>
    <name evidence="1" type="ORF">BN201_0258</name>
</gene>
<reference evidence="1 2" key="1">
    <citation type="submission" date="2012-08" db="EMBL/GenBank/DDBJ databases">
        <title>Selection and characterization of a candidate therapeutic bacteriophage that lyses the German Escherichia coli O104:H4 outbreak strain.</title>
        <authorList>
            <person name="Merabishvilli M."/>
            <person name="De Vos D."/>
            <person name="Verbeken G."/>
            <person name="Kropinski A."/>
            <person name="Vandenheuvel D."/>
            <person name="Lavigne R."/>
            <person name="Wattiau P."/>
            <person name="Mast J."/>
            <person name="Ragimbeau C."/>
            <person name="Mossong J."/>
            <person name="Scheres J."/>
            <person name="Chanishvili N."/>
            <person name="Vaneechoutte M."/>
            <person name="Pirnay J.P."/>
        </authorList>
    </citation>
    <scope>NUCLEOTIDE SEQUENCE [LARGE SCALE GENOMIC DNA]</scope>
</reference>
<name>A0A0B7MS84_9CAUD</name>
<protein>
    <submittedName>
        <fullName evidence="1">Uncharacterized protein</fullName>
    </submittedName>
</protein>
<dbReference type="EMBL" id="HE978309">
    <property type="protein sequence ID" value="CEO90861.1"/>
    <property type="molecule type" value="Genomic_DNA"/>
</dbReference>
<accession>A0A0B7MS84</accession>
<dbReference type="GeneID" id="23301286"/>
<keyword evidence="2" id="KW-1185">Reference proteome</keyword>
<dbReference type="KEGG" id="vg:23301286"/>
<proteinExistence type="predicted"/>
<sequence>MFNYDKYESWKATELKEAARLITPRLYPVLFSADKVTREVNEALSVLGYLIDKVEKTSVFTNSVEYTRYRVFLDSLLVVIKALNDHNYTMNMTKIIDEARIMTENIFGKF</sequence>
<evidence type="ECO:0000313" key="1">
    <source>
        <dbReference type="EMBL" id="CEO90861.1"/>
    </source>
</evidence>